<dbReference type="Proteomes" id="UP001610335">
    <property type="component" value="Unassembled WGS sequence"/>
</dbReference>
<proteinExistence type="predicted"/>
<accession>A0ABR4HIJ4</accession>
<evidence type="ECO:0000313" key="1">
    <source>
        <dbReference type="EMBL" id="KAL2814557.1"/>
    </source>
</evidence>
<dbReference type="EMBL" id="JBFXLS010000123">
    <property type="protein sequence ID" value="KAL2814557.1"/>
    <property type="molecule type" value="Genomic_DNA"/>
</dbReference>
<evidence type="ECO:0000313" key="2">
    <source>
        <dbReference type="Proteomes" id="UP001610335"/>
    </source>
</evidence>
<keyword evidence="2" id="KW-1185">Reference proteome</keyword>
<name>A0ABR4HIJ4_9EURO</name>
<organism evidence="1 2">
    <name type="scientific">Aspergillus cavernicola</name>
    <dbReference type="NCBI Taxonomy" id="176166"/>
    <lineage>
        <taxon>Eukaryota</taxon>
        <taxon>Fungi</taxon>
        <taxon>Dikarya</taxon>
        <taxon>Ascomycota</taxon>
        <taxon>Pezizomycotina</taxon>
        <taxon>Eurotiomycetes</taxon>
        <taxon>Eurotiomycetidae</taxon>
        <taxon>Eurotiales</taxon>
        <taxon>Aspergillaceae</taxon>
        <taxon>Aspergillus</taxon>
        <taxon>Aspergillus subgen. Nidulantes</taxon>
    </lineage>
</organism>
<protein>
    <submittedName>
        <fullName evidence="1">Uncharacterized protein</fullName>
    </submittedName>
</protein>
<sequence length="104" mass="11482">MNTALSLFKTCIDLNCLSFLLFLLFLLSSFSPSLLLSSPSFTPLTSHIPPANLQSTFSSNDDTKVSPDPRLSSVLAHRLPLSPCWEAAVTYRSRKRSPLYSNCS</sequence>
<reference evidence="1 2" key="1">
    <citation type="submission" date="2024-07" db="EMBL/GenBank/DDBJ databases">
        <title>Section-level genome sequencing and comparative genomics of Aspergillus sections Usti and Cavernicolus.</title>
        <authorList>
            <consortium name="Lawrence Berkeley National Laboratory"/>
            <person name="Nybo J.L."/>
            <person name="Vesth T.C."/>
            <person name="Theobald S."/>
            <person name="Frisvad J.C."/>
            <person name="Larsen T.O."/>
            <person name="Kjaerboelling I."/>
            <person name="Rothschild-Mancinelli K."/>
            <person name="Lyhne E.K."/>
            <person name="Kogle M.E."/>
            <person name="Barry K."/>
            <person name="Clum A."/>
            <person name="Na H."/>
            <person name="Ledsgaard L."/>
            <person name="Lin J."/>
            <person name="Lipzen A."/>
            <person name="Kuo A."/>
            <person name="Riley R."/>
            <person name="Mondo S."/>
            <person name="LaButti K."/>
            <person name="Haridas S."/>
            <person name="Pangalinan J."/>
            <person name="Salamov A.A."/>
            <person name="Simmons B.A."/>
            <person name="Magnuson J.K."/>
            <person name="Chen J."/>
            <person name="Drula E."/>
            <person name="Henrissat B."/>
            <person name="Wiebenga A."/>
            <person name="Lubbers R.J."/>
            <person name="Gomes A.C."/>
            <person name="Makela M.R."/>
            <person name="Stajich J."/>
            <person name="Grigoriev I.V."/>
            <person name="Mortensen U.H."/>
            <person name="De vries R.P."/>
            <person name="Baker S.E."/>
            <person name="Andersen M.R."/>
        </authorList>
    </citation>
    <scope>NUCLEOTIDE SEQUENCE [LARGE SCALE GENOMIC DNA]</scope>
    <source>
        <strain evidence="1 2">CBS 600.67</strain>
    </source>
</reference>
<gene>
    <name evidence="1" type="ORF">BDW59DRAFT_154280</name>
</gene>
<comment type="caution">
    <text evidence="1">The sequence shown here is derived from an EMBL/GenBank/DDBJ whole genome shotgun (WGS) entry which is preliminary data.</text>
</comment>